<evidence type="ECO:0000313" key="6">
    <source>
        <dbReference type="EMBL" id="AFD09254.1"/>
    </source>
</evidence>
<evidence type="ECO:0000256" key="2">
    <source>
        <dbReference type="ARBA" id="ARBA00022840"/>
    </source>
</evidence>
<evidence type="ECO:0000313" key="7">
    <source>
        <dbReference type="Proteomes" id="UP000007590"/>
    </source>
</evidence>
<dbReference type="AlphaFoldDB" id="H8KM72"/>
<keyword evidence="4" id="KW-0472">Membrane</keyword>
<dbReference type="GO" id="GO:0140664">
    <property type="term" value="F:ATP-dependent DNA damage sensor activity"/>
    <property type="evidence" value="ECO:0007669"/>
    <property type="project" value="InterPro"/>
</dbReference>
<dbReference type="GO" id="GO:0030983">
    <property type="term" value="F:mismatched DNA binding"/>
    <property type="evidence" value="ECO:0007669"/>
    <property type="project" value="InterPro"/>
</dbReference>
<dbReference type="InterPro" id="IPR000432">
    <property type="entry name" value="DNA_mismatch_repair_MutS_C"/>
</dbReference>
<dbReference type="InterPro" id="IPR036187">
    <property type="entry name" value="DNA_mismatch_repair_MutS_sf"/>
</dbReference>
<protein>
    <submittedName>
        <fullName evidence="6">Mismatch repair ATPase (MutS family)</fullName>
    </submittedName>
</protein>
<dbReference type="PANTHER" id="PTHR11361">
    <property type="entry name" value="DNA MISMATCH REPAIR PROTEIN MUTS FAMILY MEMBER"/>
    <property type="match status" value="1"/>
</dbReference>
<dbReference type="GO" id="GO:0005829">
    <property type="term" value="C:cytosol"/>
    <property type="evidence" value="ECO:0007669"/>
    <property type="project" value="TreeGrafter"/>
</dbReference>
<dbReference type="SMART" id="SM00534">
    <property type="entry name" value="MUTSac"/>
    <property type="match status" value="1"/>
</dbReference>
<evidence type="ECO:0000256" key="4">
    <source>
        <dbReference type="SAM" id="Phobius"/>
    </source>
</evidence>
<evidence type="ECO:0000256" key="3">
    <source>
        <dbReference type="ARBA" id="ARBA00023125"/>
    </source>
</evidence>
<dbReference type="InterPro" id="IPR045076">
    <property type="entry name" value="MutS"/>
</dbReference>
<feature type="domain" description="DNA mismatch repair proteins mutS family" evidence="5">
    <location>
        <begin position="424"/>
        <end position="599"/>
    </location>
</feature>
<dbReference type="InterPro" id="IPR027417">
    <property type="entry name" value="P-loop_NTPase"/>
</dbReference>
<keyword evidence="2" id="KW-0067">ATP-binding</keyword>
<dbReference type="Proteomes" id="UP000007590">
    <property type="component" value="Chromosome"/>
</dbReference>
<feature type="transmembrane region" description="Helical" evidence="4">
    <location>
        <begin position="32"/>
        <end position="49"/>
    </location>
</feature>
<dbReference type="PANTHER" id="PTHR11361:SF99">
    <property type="entry name" value="DNA MISMATCH REPAIR PROTEIN"/>
    <property type="match status" value="1"/>
</dbReference>
<dbReference type="RefSeq" id="WP_014682476.1">
    <property type="nucleotide sequence ID" value="NC_017770.1"/>
</dbReference>
<gene>
    <name evidence="6" type="ordered locus">Solca_4264</name>
</gene>
<accession>H8KM72</accession>
<dbReference type="KEGG" id="scn:Solca_4264"/>
<dbReference type="OrthoDB" id="1097361at2"/>
<dbReference type="SUPFAM" id="SSF48334">
    <property type="entry name" value="DNA repair protein MutS, domain III"/>
    <property type="match status" value="1"/>
</dbReference>
<sequence>MATGLMDQYNNRITYLTNEIQRYSKLVNNYSLARLATIIGGFLFFFLSLQYGNPWISSLIAFTIIFLFAWLVSKQSKYEGQKDYLHNLKSIIENEVANKIFRTNIYDDGERFMDDHHHYTSDLDIFGNRSLFHFINRCSTFLGNNTLANWFKAPTATATVTERQSAIKEIASKDEWRTHFQAVLLFNNKADNSLIDKLVNYINQPVVPMRILRFYVISIAPFLFLGVLIFSSLNPSVSGLLIILSLIHLAIVFRHQLYVNKTDALIGKTGKTLGLFSAAFKAIEDEKWNTALCTELSNNVNGKENHRISGAINQLSALIKKLDYRLNIYVGIVLNSIFLWDLRQVFAIEDWKTQNKAAIGEAFEHLAVFEALNSLAAFEVNHPENCYPEVVESEKYLYVAEGISHPLIDQNIRVANDYELSNENKIDIITGSNMAGKSTFLRTLGVNAVLALSGASVVAKTMKLSPINLVSYMRIRDSLNESTSTFKAELDRLQMILEVVKDQPQTFFLIDEMLRGTNSVDKYRGSKAVVEKLVAQNGVGIVATHDLQIAHLIQKYPDYVRNFYFDIQVENDEMHFDYKFKKGECKTFNASLLLKQIGIEVE</sequence>
<dbReference type="SUPFAM" id="SSF52540">
    <property type="entry name" value="P-loop containing nucleoside triphosphate hydrolases"/>
    <property type="match status" value="1"/>
</dbReference>
<dbReference type="EMBL" id="CP003349">
    <property type="protein sequence ID" value="AFD09254.1"/>
    <property type="molecule type" value="Genomic_DNA"/>
</dbReference>
<organism evidence="6 7">
    <name type="scientific">Solitalea canadensis (strain ATCC 29591 / DSM 3403 / JCM 21819 / LMG 8368 / NBRC 15130 / NCIMB 12057 / USAM 9D)</name>
    <name type="common">Flexibacter canadensis</name>
    <dbReference type="NCBI Taxonomy" id="929556"/>
    <lineage>
        <taxon>Bacteria</taxon>
        <taxon>Pseudomonadati</taxon>
        <taxon>Bacteroidota</taxon>
        <taxon>Sphingobacteriia</taxon>
        <taxon>Sphingobacteriales</taxon>
        <taxon>Sphingobacteriaceae</taxon>
        <taxon>Solitalea</taxon>
    </lineage>
</organism>
<dbReference type="Gene3D" id="3.40.50.300">
    <property type="entry name" value="P-loop containing nucleotide triphosphate hydrolases"/>
    <property type="match status" value="1"/>
</dbReference>
<keyword evidence="4" id="KW-0812">Transmembrane</keyword>
<evidence type="ECO:0000256" key="1">
    <source>
        <dbReference type="ARBA" id="ARBA00022741"/>
    </source>
</evidence>
<name>H8KM72_SOLCM</name>
<dbReference type="Gene3D" id="1.10.1420.10">
    <property type="match status" value="1"/>
</dbReference>
<dbReference type="GO" id="GO:0006298">
    <property type="term" value="P:mismatch repair"/>
    <property type="evidence" value="ECO:0007669"/>
    <property type="project" value="InterPro"/>
</dbReference>
<keyword evidence="7" id="KW-1185">Reference proteome</keyword>
<feature type="transmembrane region" description="Helical" evidence="4">
    <location>
        <begin position="55"/>
        <end position="72"/>
    </location>
</feature>
<keyword evidence="1" id="KW-0547">Nucleotide-binding</keyword>
<dbReference type="HOGENOM" id="CLU_030717_0_0_10"/>
<proteinExistence type="predicted"/>
<keyword evidence="3" id="KW-0238">DNA-binding</keyword>
<evidence type="ECO:0000259" key="5">
    <source>
        <dbReference type="SMART" id="SM00534"/>
    </source>
</evidence>
<dbReference type="STRING" id="929556.Solca_4264"/>
<keyword evidence="4" id="KW-1133">Transmembrane helix</keyword>
<feature type="transmembrane region" description="Helical" evidence="4">
    <location>
        <begin position="211"/>
        <end position="230"/>
    </location>
</feature>
<reference evidence="6" key="1">
    <citation type="submission" date="2012-02" db="EMBL/GenBank/DDBJ databases">
        <title>The complete genome of Solitalea canadensis DSM 3403.</title>
        <authorList>
            <consortium name="US DOE Joint Genome Institute (JGI-PGF)"/>
            <person name="Lucas S."/>
            <person name="Copeland A."/>
            <person name="Lapidus A."/>
            <person name="Glavina del Rio T."/>
            <person name="Dalin E."/>
            <person name="Tice H."/>
            <person name="Bruce D."/>
            <person name="Goodwin L."/>
            <person name="Pitluck S."/>
            <person name="Peters L."/>
            <person name="Ovchinnikova G."/>
            <person name="Lu M."/>
            <person name="Kyrpides N."/>
            <person name="Mavromatis K."/>
            <person name="Ivanova N."/>
            <person name="Brettin T."/>
            <person name="Detter J.C."/>
            <person name="Han C."/>
            <person name="Larimer F."/>
            <person name="Land M."/>
            <person name="Hauser L."/>
            <person name="Markowitz V."/>
            <person name="Cheng J.-F."/>
            <person name="Hugenholtz P."/>
            <person name="Woyke T."/>
            <person name="Wu D."/>
            <person name="Spring S."/>
            <person name="Schroeder M."/>
            <person name="Kopitz M."/>
            <person name="Brambilla E."/>
            <person name="Klenk H.-P."/>
            <person name="Eisen J.A."/>
        </authorList>
    </citation>
    <scope>NUCLEOTIDE SEQUENCE</scope>
    <source>
        <strain evidence="6">DSM 3403</strain>
    </source>
</reference>
<dbReference type="eggNOG" id="COG0249">
    <property type="taxonomic scope" value="Bacteria"/>
</dbReference>
<dbReference type="Pfam" id="PF00488">
    <property type="entry name" value="MutS_V"/>
    <property type="match status" value="1"/>
</dbReference>
<dbReference type="GO" id="GO:0005524">
    <property type="term" value="F:ATP binding"/>
    <property type="evidence" value="ECO:0007669"/>
    <property type="project" value="UniProtKB-KW"/>
</dbReference>